<dbReference type="GO" id="GO:0005829">
    <property type="term" value="C:cytosol"/>
    <property type="evidence" value="ECO:0007669"/>
    <property type="project" value="TreeGrafter"/>
</dbReference>
<proteinExistence type="inferred from homology"/>
<keyword evidence="3 6" id="KW-0540">Nuclease</keyword>
<dbReference type="NCBIfam" id="TIGR01280">
    <property type="entry name" value="xseB"/>
    <property type="match status" value="1"/>
</dbReference>
<dbReference type="GO" id="GO:0009318">
    <property type="term" value="C:exodeoxyribonuclease VII complex"/>
    <property type="evidence" value="ECO:0007669"/>
    <property type="project" value="UniProtKB-UniRule"/>
</dbReference>
<keyword evidence="8" id="KW-1185">Reference proteome</keyword>
<dbReference type="EMBL" id="JAKOAV010000004">
    <property type="protein sequence ID" value="MDF9407473.1"/>
    <property type="molecule type" value="Genomic_DNA"/>
</dbReference>
<dbReference type="Pfam" id="PF02609">
    <property type="entry name" value="Exonuc_VII_S"/>
    <property type="match status" value="1"/>
</dbReference>
<evidence type="ECO:0000256" key="1">
    <source>
        <dbReference type="ARBA" id="ARBA00009998"/>
    </source>
</evidence>
<gene>
    <name evidence="6 7" type="primary">xseB</name>
    <name evidence="7" type="ORF">L7E55_03700</name>
</gene>
<dbReference type="EC" id="3.1.11.6" evidence="6"/>
<evidence type="ECO:0000256" key="6">
    <source>
        <dbReference type="HAMAP-Rule" id="MF_00337"/>
    </source>
</evidence>
<evidence type="ECO:0000256" key="4">
    <source>
        <dbReference type="ARBA" id="ARBA00022801"/>
    </source>
</evidence>
<keyword evidence="2 6" id="KW-0963">Cytoplasm</keyword>
<sequence>MVAKNTVEGKKISFEEAIARLETLVRELEDSRLPLEKALEMFTEGIGLTRICNEYLASAEQRIAVLTADERDEISLKEINELPLAAGGQKVEF</sequence>
<dbReference type="GO" id="GO:0006308">
    <property type="term" value="P:DNA catabolic process"/>
    <property type="evidence" value="ECO:0007669"/>
    <property type="project" value="UniProtKB-UniRule"/>
</dbReference>
<dbReference type="PANTHER" id="PTHR34137">
    <property type="entry name" value="EXODEOXYRIBONUCLEASE 7 SMALL SUBUNIT"/>
    <property type="match status" value="1"/>
</dbReference>
<dbReference type="InterPro" id="IPR003761">
    <property type="entry name" value="Exonuc_VII_S"/>
</dbReference>
<evidence type="ECO:0000256" key="5">
    <source>
        <dbReference type="ARBA" id="ARBA00022839"/>
    </source>
</evidence>
<dbReference type="Proteomes" id="UP001154312">
    <property type="component" value="Unassembled WGS sequence"/>
</dbReference>
<keyword evidence="4 6" id="KW-0378">Hydrolase</keyword>
<dbReference type="GO" id="GO:0008855">
    <property type="term" value="F:exodeoxyribonuclease VII activity"/>
    <property type="evidence" value="ECO:0007669"/>
    <property type="project" value="UniProtKB-UniRule"/>
</dbReference>
<comment type="catalytic activity">
    <reaction evidence="6">
        <text>Exonucleolytic cleavage in either 5'- to 3'- or 3'- to 5'-direction to yield nucleoside 5'-phosphates.</text>
        <dbReference type="EC" id="3.1.11.6"/>
    </reaction>
</comment>
<name>A0A9X4H2Q6_9FIRM</name>
<dbReference type="AlphaFoldDB" id="A0A9X4H2Q6"/>
<evidence type="ECO:0000313" key="7">
    <source>
        <dbReference type="EMBL" id="MDF9407473.1"/>
    </source>
</evidence>
<dbReference type="RefSeq" id="WP_277442706.1">
    <property type="nucleotide sequence ID" value="NZ_JAKOAV010000004.1"/>
</dbReference>
<evidence type="ECO:0000313" key="8">
    <source>
        <dbReference type="Proteomes" id="UP001154312"/>
    </source>
</evidence>
<organism evidence="7 8">
    <name type="scientific">Pelotomaculum isophthalicicum JI</name>
    <dbReference type="NCBI Taxonomy" id="947010"/>
    <lineage>
        <taxon>Bacteria</taxon>
        <taxon>Bacillati</taxon>
        <taxon>Bacillota</taxon>
        <taxon>Clostridia</taxon>
        <taxon>Eubacteriales</taxon>
        <taxon>Desulfotomaculaceae</taxon>
        <taxon>Pelotomaculum</taxon>
    </lineage>
</organism>
<comment type="caution">
    <text evidence="7">The sequence shown here is derived from an EMBL/GenBank/DDBJ whole genome shotgun (WGS) entry which is preliminary data.</text>
</comment>
<keyword evidence="5 6" id="KW-0269">Exonuclease</keyword>
<dbReference type="Gene3D" id="1.10.287.1040">
    <property type="entry name" value="Exonuclease VII, small subunit"/>
    <property type="match status" value="1"/>
</dbReference>
<comment type="subcellular location">
    <subcellularLocation>
        <location evidence="6">Cytoplasm</location>
    </subcellularLocation>
</comment>
<evidence type="ECO:0000256" key="2">
    <source>
        <dbReference type="ARBA" id="ARBA00022490"/>
    </source>
</evidence>
<evidence type="ECO:0000256" key="3">
    <source>
        <dbReference type="ARBA" id="ARBA00022722"/>
    </source>
</evidence>
<dbReference type="PANTHER" id="PTHR34137:SF1">
    <property type="entry name" value="EXODEOXYRIBONUCLEASE 7 SMALL SUBUNIT"/>
    <property type="match status" value="1"/>
</dbReference>
<accession>A0A9X4H2Q6</accession>
<dbReference type="SUPFAM" id="SSF116842">
    <property type="entry name" value="XseB-like"/>
    <property type="match status" value="1"/>
</dbReference>
<dbReference type="InterPro" id="IPR037004">
    <property type="entry name" value="Exonuc_VII_ssu_sf"/>
</dbReference>
<comment type="subunit">
    <text evidence="6">Heterooligomer composed of large and small subunits.</text>
</comment>
<reference evidence="7" key="1">
    <citation type="submission" date="2022-02" db="EMBL/GenBank/DDBJ databases">
        <authorList>
            <person name="Leng L."/>
        </authorList>
    </citation>
    <scope>NUCLEOTIDE SEQUENCE</scope>
    <source>
        <strain evidence="7">JI</strain>
    </source>
</reference>
<dbReference type="HAMAP" id="MF_00337">
    <property type="entry name" value="Exonuc_7_S"/>
    <property type="match status" value="1"/>
</dbReference>
<protein>
    <recommendedName>
        <fullName evidence="6">Exodeoxyribonuclease 7 small subunit</fullName>
        <ecNumber evidence="6">3.1.11.6</ecNumber>
    </recommendedName>
    <alternativeName>
        <fullName evidence="6">Exodeoxyribonuclease VII small subunit</fullName>
        <shortName evidence="6">Exonuclease VII small subunit</shortName>
    </alternativeName>
</protein>
<comment type="similarity">
    <text evidence="1 6">Belongs to the XseB family.</text>
</comment>
<comment type="function">
    <text evidence="6">Bidirectionally degrades single-stranded DNA into large acid-insoluble oligonucleotides, which are then degraded further into small acid-soluble oligonucleotides.</text>
</comment>